<dbReference type="AlphaFoldDB" id="A0A843TEF9"/>
<reference evidence="2" key="1">
    <citation type="submission" date="2017-07" db="EMBL/GenBank/DDBJ databases">
        <title>Taro Niue Genome Assembly and Annotation.</title>
        <authorList>
            <person name="Atibalentja N."/>
            <person name="Keating K."/>
            <person name="Fields C.J."/>
        </authorList>
    </citation>
    <scope>NUCLEOTIDE SEQUENCE</scope>
    <source>
        <strain evidence="2">Niue_2</strain>
        <tissue evidence="2">Leaf</tissue>
    </source>
</reference>
<feature type="region of interest" description="Disordered" evidence="1">
    <location>
        <begin position="57"/>
        <end position="86"/>
    </location>
</feature>
<gene>
    <name evidence="2" type="ORF">Taro_001353</name>
</gene>
<accession>A0A843TEF9</accession>
<organism evidence="2 3">
    <name type="scientific">Colocasia esculenta</name>
    <name type="common">Wild taro</name>
    <name type="synonym">Arum esculentum</name>
    <dbReference type="NCBI Taxonomy" id="4460"/>
    <lineage>
        <taxon>Eukaryota</taxon>
        <taxon>Viridiplantae</taxon>
        <taxon>Streptophyta</taxon>
        <taxon>Embryophyta</taxon>
        <taxon>Tracheophyta</taxon>
        <taxon>Spermatophyta</taxon>
        <taxon>Magnoliopsida</taxon>
        <taxon>Liliopsida</taxon>
        <taxon>Araceae</taxon>
        <taxon>Aroideae</taxon>
        <taxon>Colocasieae</taxon>
        <taxon>Colocasia</taxon>
    </lineage>
</organism>
<feature type="compositionally biased region" description="Polar residues" evidence="1">
    <location>
        <begin position="75"/>
        <end position="86"/>
    </location>
</feature>
<evidence type="ECO:0000313" key="2">
    <source>
        <dbReference type="EMBL" id="MQL69081.1"/>
    </source>
</evidence>
<proteinExistence type="predicted"/>
<dbReference type="EMBL" id="NMUH01000028">
    <property type="protein sequence ID" value="MQL69081.1"/>
    <property type="molecule type" value="Genomic_DNA"/>
</dbReference>
<dbReference type="OrthoDB" id="1750137at2759"/>
<keyword evidence="3" id="KW-1185">Reference proteome</keyword>
<name>A0A843TEF9_COLES</name>
<protein>
    <submittedName>
        <fullName evidence="2">Uncharacterized protein</fullName>
    </submittedName>
</protein>
<evidence type="ECO:0000313" key="3">
    <source>
        <dbReference type="Proteomes" id="UP000652761"/>
    </source>
</evidence>
<sequence>MKAKRFLNGLRPAYITQLAPFDIQTYPEMVRRAQCLEDATELTERIKGRMFRKEQTSGVLRKPTNGKKRRLSITDGPSQEQKPKVPTTTVLNNKPRCKHCDKLGHTTEECWRKAGRPAVVSKVLFPSVVKEDLGVVPFECEGRLAELGVVASLGRLYPS</sequence>
<dbReference type="Proteomes" id="UP000652761">
    <property type="component" value="Unassembled WGS sequence"/>
</dbReference>
<evidence type="ECO:0000256" key="1">
    <source>
        <dbReference type="SAM" id="MobiDB-lite"/>
    </source>
</evidence>
<comment type="caution">
    <text evidence="2">The sequence shown here is derived from an EMBL/GenBank/DDBJ whole genome shotgun (WGS) entry which is preliminary data.</text>
</comment>